<dbReference type="Pfam" id="PF13479">
    <property type="entry name" value="AAA_24"/>
    <property type="match status" value="1"/>
</dbReference>
<gene>
    <name evidence="1" type="ORF">UFOVP711_38</name>
</gene>
<sequence length="308" mass="34195">MSNHLFQPATKQQARARVAFSGASGSGKTFWALTWATALAEGQPIAVIDTERGSASLYADQFKFDVLEMRPPYHPDRLVEALNSATNAGYKVVVVDSLTHFWSGQGGTLEIVDQASARFKGNSHAAWQVGTPIQQRMIDALLGFDGHLMATMRAKTEWVMEPDERGKVTPRKIGLAPQQRSDIEFEFTMMLEIEANTHRAHVAKSRFASFADKVFTPNDTLSSAETFLEWLKSGKAMVTRNVGDTVKQRIANLDGFQREFLKGAWKEAGLPKVELLTEDSLETVNLLIVEATTMAEELVEELEPEEAF</sequence>
<accession>A0A6J5NGP6</accession>
<dbReference type="SUPFAM" id="SSF52540">
    <property type="entry name" value="P-loop containing nucleoside triphosphate hydrolases"/>
    <property type="match status" value="1"/>
</dbReference>
<evidence type="ECO:0000313" key="1">
    <source>
        <dbReference type="EMBL" id="CAB4158940.1"/>
    </source>
</evidence>
<organism evidence="1">
    <name type="scientific">uncultured Caudovirales phage</name>
    <dbReference type="NCBI Taxonomy" id="2100421"/>
    <lineage>
        <taxon>Viruses</taxon>
        <taxon>Duplodnaviria</taxon>
        <taxon>Heunggongvirae</taxon>
        <taxon>Uroviricota</taxon>
        <taxon>Caudoviricetes</taxon>
        <taxon>Peduoviridae</taxon>
        <taxon>Maltschvirus</taxon>
        <taxon>Maltschvirus maltsch</taxon>
    </lineage>
</organism>
<proteinExistence type="predicted"/>
<dbReference type="EMBL" id="LR796677">
    <property type="protein sequence ID" value="CAB4158940.1"/>
    <property type="molecule type" value="Genomic_DNA"/>
</dbReference>
<dbReference type="Gene3D" id="3.40.50.300">
    <property type="entry name" value="P-loop containing nucleotide triphosphate hydrolases"/>
    <property type="match status" value="1"/>
</dbReference>
<reference evidence="1" key="1">
    <citation type="submission" date="2020-04" db="EMBL/GenBank/DDBJ databases">
        <authorList>
            <person name="Chiriac C."/>
            <person name="Salcher M."/>
            <person name="Ghai R."/>
            <person name="Kavagutti S V."/>
        </authorList>
    </citation>
    <scope>NUCLEOTIDE SEQUENCE</scope>
</reference>
<name>A0A6J5NGP6_9CAUD</name>
<dbReference type="InterPro" id="IPR027417">
    <property type="entry name" value="P-loop_NTPase"/>
</dbReference>
<protein>
    <submittedName>
        <fullName evidence="1">AAA domain containing protein</fullName>
    </submittedName>
</protein>